<reference evidence="1" key="2">
    <citation type="submission" date="2020-09" db="EMBL/GenBank/DDBJ databases">
        <authorList>
            <person name="Sun Q."/>
            <person name="Ohkuma M."/>
        </authorList>
    </citation>
    <scope>NUCLEOTIDE SEQUENCE</scope>
    <source>
        <strain evidence="1">JCM 18487</strain>
    </source>
</reference>
<dbReference type="EMBL" id="BMOY01000043">
    <property type="protein sequence ID" value="GGJ12237.1"/>
    <property type="molecule type" value="Genomic_DNA"/>
</dbReference>
<evidence type="ECO:0000313" key="1">
    <source>
        <dbReference type="EMBL" id="GGJ12237.1"/>
    </source>
</evidence>
<sequence>MLWAFTVAPDADGAAGAAEGAAKAVTHDMLRVSADAIAMYRLFISSLPDALPVQVYIARM</sequence>
<comment type="caution">
    <text evidence="1">The sequence shown here is derived from an EMBL/GenBank/DDBJ whole genome shotgun (WGS) entry which is preliminary data.</text>
</comment>
<reference evidence="1" key="1">
    <citation type="journal article" date="2014" name="Int. J. Syst. Evol. Microbiol.">
        <title>Complete genome sequence of Corynebacterium casei LMG S-19264T (=DSM 44701T), isolated from a smear-ripened cheese.</title>
        <authorList>
            <consortium name="US DOE Joint Genome Institute (JGI-PGF)"/>
            <person name="Walter F."/>
            <person name="Albersmeier A."/>
            <person name="Kalinowski J."/>
            <person name="Ruckert C."/>
        </authorList>
    </citation>
    <scope>NUCLEOTIDE SEQUENCE</scope>
    <source>
        <strain evidence="1">JCM 18487</strain>
    </source>
</reference>
<keyword evidence="2" id="KW-1185">Reference proteome</keyword>
<name>A0A917NMY7_9BACL</name>
<dbReference type="Proteomes" id="UP000637695">
    <property type="component" value="Unassembled WGS sequence"/>
</dbReference>
<dbReference type="AlphaFoldDB" id="A0A917NMY7"/>
<evidence type="ECO:0000313" key="2">
    <source>
        <dbReference type="Proteomes" id="UP000637695"/>
    </source>
</evidence>
<protein>
    <submittedName>
        <fullName evidence="1">Uncharacterized protein</fullName>
    </submittedName>
</protein>
<organism evidence="1 2">
    <name type="scientific">Alicyclobacillus cellulosilyticus</name>
    <dbReference type="NCBI Taxonomy" id="1003997"/>
    <lineage>
        <taxon>Bacteria</taxon>
        <taxon>Bacillati</taxon>
        <taxon>Bacillota</taxon>
        <taxon>Bacilli</taxon>
        <taxon>Bacillales</taxon>
        <taxon>Alicyclobacillaceae</taxon>
        <taxon>Alicyclobacillus</taxon>
    </lineage>
</organism>
<proteinExistence type="predicted"/>
<accession>A0A917NMY7</accession>
<gene>
    <name evidence="1" type="ORF">GCM10010885_22020</name>
</gene>